<dbReference type="Proteomes" id="UP001152604">
    <property type="component" value="Unassembled WGS sequence"/>
</dbReference>
<gene>
    <name evidence="1" type="ORF">MES4922_90023</name>
</gene>
<name>A0ABM9EFE1_9HYPH</name>
<keyword evidence="2" id="KW-1185">Reference proteome</keyword>
<organism evidence="1 2">
    <name type="scientific">Mesorhizobium ventifaucium</name>
    <dbReference type="NCBI Taxonomy" id="666020"/>
    <lineage>
        <taxon>Bacteria</taxon>
        <taxon>Pseudomonadati</taxon>
        <taxon>Pseudomonadota</taxon>
        <taxon>Alphaproteobacteria</taxon>
        <taxon>Hyphomicrobiales</taxon>
        <taxon>Phyllobacteriaceae</taxon>
        <taxon>Mesorhizobium</taxon>
    </lineage>
</organism>
<evidence type="ECO:0000313" key="2">
    <source>
        <dbReference type="Proteomes" id="UP001152604"/>
    </source>
</evidence>
<evidence type="ECO:0000313" key="1">
    <source>
        <dbReference type="EMBL" id="CAH2408028.1"/>
    </source>
</evidence>
<proteinExistence type="predicted"/>
<accession>A0ABM9EFE1</accession>
<comment type="caution">
    <text evidence="1">The sequence shown here is derived from an EMBL/GenBank/DDBJ whole genome shotgun (WGS) entry which is preliminary data.</text>
</comment>
<protein>
    <recommendedName>
        <fullName evidence="3">LamG domain-containing protein</fullName>
    </recommendedName>
</protein>
<dbReference type="RefSeq" id="WP_254028155.1">
    <property type="nucleotide sequence ID" value="NZ_CAKXZS010000089.1"/>
</dbReference>
<reference evidence="1" key="1">
    <citation type="submission" date="2022-03" db="EMBL/GenBank/DDBJ databases">
        <authorList>
            <person name="Brunel B."/>
        </authorList>
    </citation>
    <scope>NUCLEOTIDE SEQUENCE</scope>
    <source>
        <strain evidence="1">STM4922sample</strain>
    </source>
</reference>
<evidence type="ECO:0008006" key="3">
    <source>
        <dbReference type="Google" id="ProtNLM"/>
    </source>
</evidence>
<dbReference type="EMBL" id="CAKXZS010000089">
    <property type="protein sequence ID" value="CAH2408028.1"/>
    <property type="molecule type" value="Genomic_DNA"/>
</dbReference>
<sequence length="695" mass="74654">MSMLPYSNRGAPLTLNSGGYFSNDGHSQYAWYAGTQYNSLYDAVSNKTFVAYYTVLMDAFRLVRVRAYDHTAKTWGRSHNVGLRSYEISDDHGVPGMALNADGRLVVSYGNHNGNFRLSVSTNPRDETSWSQAADLVGAYTYPHLVLLADSSMVCLFRKNYMTGEGGYTSDWNSTLVYRILTFAGTAVTAGAEVEVGGMNTELGSRWYQSAAILGGDGLIHQTASRANHSDTMRLNVYYYKIDIANQQLVSFDGLTSVPFPVTNTDMTDTFKIYTTAEGNTSNTPAFGFDAAGRSHVVTHEGYSDPGGNPYYPQDIKHMVGSAGVFSAAVTIGQSDCRYNSEAVVPIADGGICVMWMKNTIGVDQRGGDLVGKNLAAGGASTEFGPEITFMKQDVDRYALDSCAAVKDGHANLRVIFMEMTQERVTALASDQRCYAWGDRGMVPGRVRPFVKPKALTGDGFWLDLSDTTAVFSDAGVTNAALDDNVNQINDKFGTGNTLYNVSDTSSPVLARVGNQYCLQFSAGGNGSRYLTGQSKAWAAGGYMVTAVLRPFRDGTAIGSVLSLDQGSGNPRVAIPIDLNTENVRATTFSLSGPTILTITDGANVVKHGQDHIIQSYTIGAMMYVFVNGVLVASGTNSGGVVNTAAVLMRIGATAAATPAFFYMGLMTGLIHRVGEQTPEMRDADYAWALAQLPS</sequence>
<dbReference type="Pfam" id="PF15892">
    <property type="entry name" value="BNR_4"/>
    <property type="match status" value="1"/>
</dbReference>